<dbReference type="OrthoDB" id="9800876at2"/>
<dbReference type="EMBL" id="CP014691">
    <property type="protein sequence ID" value="AQS88511.1"/>
    <property type="molecule type" value="Genomic_DNA"/>
</dbReference>
<dbReference type="RefSeq" id="WP_077807544.1">
    <property type="nucleotide sequence ID" value="NZ_BJXS01000006.1"/>
</dbReference>
<proteinExistence type="predicted"/>
<protein>
    <submittedName>
        <fullName evidence="1">Uncharacterized protein</fullName>
    </submittedName>
</protein>
<accession>A0A1U9KRM0</accession>
<reference evidence="1 2" key="1">
    <citation type="submission" date="2016-03" db="EMBL/GenBank/DDBJ databases">
        <title>Acetic acid bacteria sequencing.</title>
        <authorList>
            <person name="Brandt J."/>
            <person name="Jakob F."/>
            <person name="Vogel R.F."/>
        </authorList>
    </citation>
    <scope>NUCLEOTIDE SEQUENCE [LARGE SCALE GENOMIC DNA]</scope>
    <source>
        <strain evidence="1 2">NBRC 101099</strain>
    </source>
</reference>
<dbReference type="Gene3D" id="1.10.1660.10">
    <property type="match status" value="1"/>
</dbReference>
<dbReference type="Proteomes" id="UP000188604">
    <property type="component" value="Chromosome"/>
</dbReference>
<dbReference type="AlphaFoldDB" id="A0A1U9KRM0"/>
<name>A0A1U9KRM0_9PROT</name>
<keyword evidence="2" id="KW-1185">Reference proteome</keyword>
<sequence length="108" mass="12432">MSQIVTIEIICRRHQLEQQVIQQWIARDWLRPDPLGEDDYAFQDIDQARVSLLVELRDLEIGDSAMPVVLSLLDQLYDARRLLGRLRETLATAPAPVREMLGANRHEG</sequence>
<evidence type="ECO:0000313" key="1">
    <source>
        <dbReference type="EMBL" id="AQS88511.1"/>
    </source>
</evidence>
<dbReference type="KEGG" id="nch:A0U93_11835"/>
<dbReference type="STRING" id="320497.A0U93_11835"/>
<evidence type="ECO:0000313" key="2">
    <source>
        <dbReference type="Proteomes" id="UP000188604"/>
    </source>
</evidence>
<organism evidence="1 2">
    <name type="scientific">Neoasaia chiangmaiensis</name>
    <dbReference type="NCBI Taxonomy" id="320497"/>
    <lineage>
        <taxon>Bacteria</taxon>
        <taxon>Pseudomonadati</taxon>
        <taxon>Pseudomonadota</taxon>
        <taxon>Alphaproteobacteria</taxon>
        <taxon>Acetobacterales</taxon>
        <taxon>Acetobacteraceae</taxon>
        <taxon>Neoasaia</taxon>
    </lineage>
</organism>
<gene>
    <name evidence="1" type="ORF">A0U93_11835</name>
</gene>